<dbReference type="GeneID" id="77845545"/>
<reference evidence="3 5" key="1">
    <citation type="submission" date="2015-01" db="EMBL/GenBank/DDBJ databases">
        <title>Genome sequences of high lactate-tolerant strain Salinicoccus roseus W12 with industrial interest.</title>
        <authorList>
            <person name="Wang H."/>
            <person name="Yu B."/>
        </authorList>
    </citation>
    <scope>NUCLEOTIDE SEQUENCE [LARGE SCALE GENOMIC DNA]</scope>
    <source>
        <strain evidence="3 5">W12</strain>
    </source>
</reference>
<feature type="transmembrane region" description="Helical" evidence="1">
    <location>
        <begin position="50"/>
        <end position="71"/>
    </location>
</feature>
<dbReference type="AlphaFoldDB" id="A0A0C2HGD0"/>
<keyword evidence="6" id="KW-1185">Reference proteome</keyword>
<reference evidence="4" key="3">
    <citation type="submission" date="2020-04" db="EMBL/GenBank/DDBJ databases">
        <authorList>
            <person name="Tanveer F."/>
            <person name="Xie Y."/>
            <person name="Shinwari Z.K."/>
        </authorList>
    </citation>
    <scope>NUCLEOTIDE SEQUENCE</scope>
    <source>
        <strain evidence="4">MOSEL-ME25</strain>
    </source>
</reference>
<gene>
    <name evidence="4" type="ORF">F7P68_0009630</name>
    <name evidence="3" type="ORF">SN16_08255</name>
</gene>
<evidence type="ECO:0000313" key="4">
    <source>
        <dbReference type="EMBL" id="MDB0580793.1"/>
    </source>
</evidence>
<dbReference type="RefSeq" id="WP_040106142.1">
    <property type="nucleotide sequence ID" value="NZ_CANLZD010000003.1"/>
</dbReference>
<evidence type="ECO:0000313" key="3">
    <source>
        <dbReference type="EMBL" id="KIH70684.1"/>
    </source>
</evidence>
<evidence type="ECO:0000313" key="5">
    <source>
        <dbReference type="Proteomes" id="UP000031546"/>
    </source>
</evidence>
<evidence type="ECO:0000256" key="1">
    <source>
        <dbReference type="SAM" id="Phobius"/>
    </source>
</evidence>
<evidence type="ECO:0000259" key="2">
    <source>
        <dbReference type="Pfam" id="PF07670"/>
    </source>
</evidence>
<organism evidence="3 5">
    <name type="scientific">Salinicoccus roseus</name>
    <dbReference type="NCBI Taxonomy" id="45670"/>
    <lineage>
        <taxon>Bacteria</taxon>
        <taxon>Bacillati</taxon>
        <taxon>Bacillota</taxon>
        <taxon>Bacilli</taxon>
        <taxon>Bacillales</taxon>
        <taxon>Staphylococcaceae</taxon>
        <taxon>Salinicoccus</taxon>
    </lineage>
</organism>
<feature type="domain" description="Nucleoside transporter/FeoB GTPase Gate" evidence="2">
    <location>
        <begin position="133"/>
        <end position="231"/>
    </location>
</feature>
<name>A0A0C2HGD0_9STAP</name>
<feature type="transmembrane region" description="Helical" evidence="1">
    <location>
        <begin position="128"/>
        <end position="147"/>
    </location>
</feature>
<sequence length="447" mass="49464">MHFSRETKIKTWTVSTIALLLFIVPVYFNGQWTIILGIFADYILTGLEGAIPTIITIIMSFFLLVTIYGTLINRNSFKNAPKMRDIFVLDWLWFTLRVLGTLFAIMTVTGFGPAAITSDLTGGTMMNSLVPILATWLLLAAFLMPLLMNFGLMEFIGTFLEPVIRPLYRVPGRSSIDALASWMGSSPVGVMITTQQYERGFYTKREAMNIATNFSVLSIPFSLVIATFIGIEQYFLQFYLTMAIACILTALVMVRIPPLSRKEDTYYEVTGKQIDDRSTEGTMLKTATTRAYRRADESDGAKSIARDGTVNVIDIYGGLIPVVIAIGTLALIVAEYTPVFTYLSYPVQLVLTLINVPEAAAAAPAFIIGVTDMFLPSVIGSGIESDFTKFMIAVMSLTQIIYFSEVGALLLKSKIPVSVWELVAIFILRTIISFPIIYVLALLFVGL</sequence>
<feature type="transmembrane region" description="Helical" evidence="1">
    <location>
        <begin position="12"/>
        <end position="30"/>
    </location>
</feature>
<feature type="transmembrane region" description="Helical" evidence="1">
    <location>
        <begin position="315"/>
        <end position="339"/>
    </location>
</feature>
<dbReference type="InterPro" id="IPR011642">
    <property type="entry name" value="Gate_dom"/>
</dbReference>
<dbReference type="Proteomes" id="UP000031546">
    <property type="component" value="Unassembled WGS sequence"/>
</dbReference>
<comment type="caution">
    <text evidence="3">The sequence shown here is derived from an EMBL/GenBank/DDBJ whole genome shotgun (WGS) entry which is preliminary data.</text>
</comment>
<dbReference type="OrthoDB" id="1633380at2"/>
<feature type="transmembrane region" description="Helical" evidence="1">
    <location>
        <begin position="210"/>
        <end position="231"/>
    </location>
</feature>
<dbReference type="STRING" id="45670.SN16_08255"/>
<evidence type="ECO:0000313" key="6">
    <source>
        <dbReference type="Proteomes" id="UP000527860"/>
    </source>
</evidence>
<feature type="transmembrane region" description="Helical" evidence="1">
    <location>
        <begin position="390"/>
        <end position="411"/>
    </location>
</feature>
<dbReference type="Pfam" id="PF07670">
    <property type="entry name" value="Gate"/>
    <property type="match status" value="1"/>
</dbReference>
<proteinExistence type="predicted"/>
<keyword evidence="1" id="KW-1133">Transmembrane helix</keyword>
<keyword evidence="1" id="KW-0472">Membrane</keyword>
<reference evidence="4 6" key="4">
    <citation type="submission" date="2022-12" db="EMBL/GenBank/DDBJ databases">
        <title>Genome analysis and biological profiling of marine Salinicoccus roseus MOSEL-ME25.</title>
        <authorList>
            <person name="Mirza F.T."/>
            <person name="Xie Y."/>
            <person name="Shinwari Z.K."/>
        </authorList>
    </citation>
    <scope>NUCLEOTIDE SEQUENCE [LARGE SCALE GENOMIC DNA]</scope>
    <source>
        <strain evidence="4 6">MOSEL-ME25</strain>
    </source>
</reference>
<keyword evidence="1" id="KW-0812">Transmembrane</keyword>
<accession>A0A0C2HGD0</accession>
<feature type="transmembrane region" description="Helical" evidence="1">
    <location>
        <begin position="423"/>
        <end position="445"/>
    </location>
</feature>
<feature type="transmembrane region" description="Helical" evidence="1">
    <location>
        <begin position="91"/>
        <end position="116"/>
    </location>
</feature>
<reference evidence="6" key="2">
    <citation type="submission" date="2020-04" db="EMBL/GenBank/DDBJ databases">
        <title>Genome analysis and biological profiling of marine Cellulosimicrobium funkei MOSEL-ME6.</title>
        <authorList>
            <person name="Tanveer F."/>
            <person name="Xie Y."/>
            <person name="Shinwari Z.K."/>
        </authorList>
    </citation>
    <scope>NUCLEOTIDE SEQUENCE [LARGE SCALE GENOMIC DNA]</scope>
    <source>
        <strain evidence="6">MOSEL-ME25</strain>
    </source>
</reference>
<feature type="transmembrane region" description="Helical" evidence="1">
    <location>
        <begin position="359"/>
        <end position="378"/>
    </location>
</feature>
<dbReference type="Proteomes" id="UP000527860">
    <property type="component" value="Unassembled WGS sequence"/>
</dbReference>
<protein>
    <submittedName>
        <fullName evidence="3">Membrane protein</fullName>
    </submittedName>
    <submittedName>
        <fullName evidence="4">YjiH family protein</fullName>
    </submittedName>
</protein>
<dbReference type="EMBL" id="JABEVU030000001">
    <property type="protein sequence ID" value="MDB0580793.1"/>
    <property type="molecule type" value="Genomic_DNA"/>
</dbReference>
<dbReference type="EMBL" id="JXII01000006">
    <property type="protein sequence ID" value="KIH70684.1"/>
    <property type="molecule type" value="Genomic_DNA"/>
</dbReference>
<feature type="transmembrane region" description="Helical" evidence="1">
    <location>
        <begin position="237"/>
        <end position="256"/>
    </location>
</feature>